<evidence type="ECO:0000256" key="5">
    <source>
        <dbReference type="ARBA" id="ARBA00022490"/>
    </source>
</evidence>
<organism evidence="11 12">
    <name type="scientific">Ferrimicrobium acidiphilum DSM 19497</name>
    <dbReference type="NCBI Taxonomy" id="1121877"/>
    <lineage>
        <taxon>Bacteria</taxon>
        <taxon>Bacillati</taxon>
        <taxon>Actinomycetota</taxon>
        <taxon>Acidimicrobiia</taxon>
        <taxon>Acidimicrobiales</taxon>
        <taxon>Acidimicrobiaceae</taxon>
        <taxon>Ferrimicrobium</taxon>
    </lineage>
</organism>
<evidence type="ECO:0000256" key="3">
    <source>
        <dbReference type="ARBA" id="ARBA00005133"/>
    </source>
</evidence>
<keyword evidence="12" id="KW-1185">Reference proteome</keyword>
<dbReference type="RefSeq" id="WP_035390243.1">
    <property type="nucleotide sequence ID" value="NZ_JQKF01000021.1"/>
</dbReference>
<dbReference type="Proteomes" id="UP000032336">
    <property type="component" value="Unassembled WGS sequence"/>
</dbReference>
<dbReference type="GeneID" id="78373389"/>
<comment type="pathway">
    <text evidence="3 9">Amino-acid biosynthesis; L-histidine biosynthesis; L-histidine from 5-phospho-alpha-D-ribose 1-diphosphate: step 4/9.</text>
</comment>
<dbReference type="CDD" id="cd04732">
    <property type="entry name" value="HisA"/>
    <property type="match status" value="1"/>
</dbReference>
<dbReference type="AlphaFoldDB" id="A0A0D8FS38"/>
<dbReference type="OrthoDB" id="9807749at2"/>
<protein>
    <recommendedName>
        <fullName evidence="9">1-(5-phosphoribosyl)-5-[(5-phosphoribosylamino)methylideneamino] imidazole-4-carboxamide isomerase</fullName>
        <ecNumber evidence="9">5.3.1.16</ecNumber>
    </recommendedName>
    <alternativeName>
        <fullName evidence="9">Phosphoribosylformimino-5-aminoimidazole carboxamide ribotide isomerase</fullName>
    </alternativeName>
</protein>
<reference evidence="11 12" key="1">
    <citation type="submission" date="2015-01" db="EMBL/GenBank/DDBJ databases">
        <title>Draft genome of the acidophilic iron oxidizer Ferrimicrobium acidiphilum strain T23.</title>
        <authorList>
            <person name="Poehlein A."/>
            <person name="Eisen S."/>
            <person name="Schloemann M."/>
            <person name="Johnson B.D."/>
            <person name="Daniel R."/>
            <person name="Muehling M."/>
        </authorList>
    </citation>
    <scope>NUCLEOTIDE SEQUENCE [LARGE SCALE GENOMIC DNA]</scope>
    <source>
        <strain evidence="11 12">T23</strain>
    </source>
</reference>
<accession>A0A0D8FS38</accession>
<feature type="active site" description="Proton donor" evidence="9">
    <location>
        <position position="132"/>
    </location>
</feature>
<dbReference type="GO" id="GO:0000162">
    <property type="term" value="P:L-tryptophan biosynthetic process"/>
    <property type="evidence" value="ECO:0007669"/>
    <property type="project" value="TreeGrafter"/>
</dbReference>
<evidence type="ECO:0000256" key="7">
    <source>
        <dbReference type="ARBA" id="ARBA00023102"/>
    </source>
</evidence>
<dbReference type="Gene3D" id="3.20.20.70">
    <property type="entry name" value="Aldolase class I"/>
    <property type="match status" value="1"/>
</dbReference>
<dbReference type="InterPro" id="IPR044524">
    <property type="entry name" value="Isoase_HisA-like"/>
</dbReference>
<dbReference type="PANTHER" id="PTHR43090:SF2">
    <property type="entry name" value="1-(5-PHOSPHORIBOSYL)-5-[(5-PHOSPHORIBOSYLAMINO)METHYLIDENEAMINO] IMIDAZOLE-4-CARBOXAMIDE ISOMERASE"/>
    <property type="match status" value="1"/>
</dbReference>
<evidence type="ECO:0000256" key="9">
    <source>
        <dbReference type="HAMAP-Rule" id="MF_01014"/>
    </source>
</evidence>
<keyword evidence="6 9" id="KW-0028">Amino-acid biosynthesis</keyword>
<dbReference type="InterPro" id="IPR006062">
    <property type="entry name" value="His_biosynth"/>
</dbReference>
<dbReference type="GO" id="GO:0005737">
    <property type="term" value="C:cytoplasm"/>
    <property type="evidence" value="ECO:0007669"/>
    <property type="project" value="UniProtKB-SubCell"/>
</dbReference>
<evidence type="ECO:0000313" key="11">
    <source>
        <dbReference type="EMBL" id="KJE75946.1"/>
    </source>
</evidence>
<evidence type="ECO:0000256" key="6">
    <source>
        <dbReference type="ARBA" id="ARBA00022605"/>
    </source>
</evidence>
<evidence type="ECO:0000256" key="8">
    <source>
        <dbReference type="ARBA" id="ARBA00023235"/>
    </source>
</evidence>
<proteinExistence type="inferred from homology"/>
<keyword evidence="7 9" id="KW-0368">Histidine biosynthesis</keyword>
<comment type="caution">
    <text evidence="11">The sequence shown here is derived from an EMBL/GenBank/DDBJ whole genome shotgun (WGS) entry which is preliminary data.</text>
</comment>
<comment type="subcellular location">
    <subcellularLocation>
        <location evidence="2 9">Cytoplasm</location>
    </subcellularLocation>
</comment>
<gene>
    <name evidence="11" type="primary">priA2</name>
    <name evidence="9" type="synonym">hisA</name>
    <name evidence="11" type="ORF">FEAC_23400</name>
</gene>
<evidence type="ECO:0000256" key="10">
    <source>
        <dbReference type="RuleBase" id="RU003657"/>
    </source>
</evidence>
<sequence length="250" mass="26966">MRFLPAIDMLDGQAVRLSQGDYAKSTNFGSAIEVIERLLIQGIDGLHLVDLNAARDPEDRSNLATLRQCISLTRAHDVMVELGGGIRDLGMVSTLLSLGVDRVIVGTSALQPGSWVRDIDLELRPKLVVSLDFRMQEAQPMVVVDAWRRTSGVQLEEAVDEFAQAGFVTQLITPVARDGMASGPDLELYRHLVTLYPIALIASGGIRDVKDLEDLAAIAPGAGYLEGAIVGTALYRGTLSVLEGLQACNR</sequence>
<dbReference type="InterPro" id="IPR023016">
    <property type="entry name" value="HisA/PriA"/>
</dbReference>
<comment type="similarity">
    <text evidence="4 9 10">Belongs to the HisA/HisF family.</text>
</comment>
<dbReference type="PANTHER" id="PTHR43090">
    <property type="entry name" value="1-(5-PHOSPHORIBOSYL)-5-[(5-PHOSPHORIBOSYLAMINO)METHYLIDENEAMINO] IMIDAZOLE-4-CARBOXAMIDE ISOMERASE"/>
    <property type="match status" value="1"/>
</dbReference>
<dbReference type="GO" id="GO:0003949">
    <property type="term" value="F:1-(5-phosphoribosyl)-5-[(5-phosphoribosylamino)methylideneamino]imidazole-4-carboxamide isomerase activity"/>
    <property type="evidence" value="ECO:0007669"/>
    <property type="project" value="UniProtKB-UniRule"/>
</dbReference>
<keyword evidence="8 9" id="KW-0413">Isomerase</keyword>
<name>A0A0D8FS38_9ACTN</name>
<dbReference type="Pfam" id="PF00977">
    <property type="entry name" value="His_biosynth"/>
    <property type="match status" value="1"/>
</dbReference>
<keyword evidence="5 9" id="KW-0963">Cytoplasm</keyword>
<dbReference type="HAMAP" id="MF_01014">
    <property type="entry name" value="HisA"/>
    <property type="match status" value="1"/>
</dbReference>
<dbReference type="eggNOG" id="COG0106">
    <property type="taxonomic scope" value="Bacteria"/>
</dbReference>
<dbReference type="InterPro" id="IPR013785">
    <property type="entry name" value="Aldolase_TIM"/>
</dbReference>
<dbReference type="InterPro" id="IPR011060">
    <property type="entry name" value="RibuloseP-bd_barrel"/>
</dbReference>
<dbReference type="GO" id="GO:0000105">
    <property type="term" value="P:L-histidine biosynthetic process"/>
    <property type="evidence" value="ECO:0007669"/>
    <property type="project" value="UniProtKB-UniRule"/>
</dbReference>
<dbReference type="SUPFAM" id="SSF51366">
    <property type="entry name" value="Ribulose-phoshate binding barrel"/>
    <property type="match status" value="1"/>
</dbReference>
<dbReference type="UniPathway" id="UPA00031">
    <property type="reaction ID" value="UER00009"/>
</dbReference>
<dbReference type="STRING" id="1121877.FEAC_23400"/>
<evidence type="ECO:0000256" key="4">
    <source>
        <dbReference type="ARBA" id="ARBA00009667"/>
    </source>
</evidence>
<feature type="active site" description="Proton acceptor" evidence="9">
    <location>
        <position position="8"/>
    </location>
</feature>
<evidence type="ECO:0000256" key="2">
    <source>
        <dbReference type="ARBA" id="ARBA00004496"/>
    </source>
</evidence>
<comment type="catalytic activity">
    <reaction evidence="1 9">
        <text>1-(5-phospho-beta-D-ribosyl)-5-[(5-phospho-beta-D-ribosylamino)methylideneamino]imidazole-4-carboxamide = 5-[(5-phospho-1-deoxy-D-ribulos-1-ylimino)methylamino]-1-(5-phospho-beta-D-ribosyl)imidazole-4-carboxamide</text>
        <dbReference type="Rhea" id="RHEA:15469"/>
        <dbReference type="ChEBI" id="CHEBI:58435"/>
        <dbReference type="ChEBI" id="CHEBI:58525"/>
        <dbReference type="EC" id="5.3.1.16"/>
    </reaction>
</comment>
<dbReference type="EC" id="5.3.1.16" evidence="9"/>
<evidence type="ECO:0000256" key="1">
    <source>
        <dbReference type="ARBA" id="ARBA00000901"/>
    </source>
</evidence>
<evidence type="ECO:0000313" key="12">
    <source>
        <dbReference type="Proteomes" id="UP000032336"/>
    </source>
</evidence>
<dbReference type="EMBL" id="JXUW01000025">
    <property type="protein sequence ID" value="KJE75946.1"/>
    <property type="molecule type" value="Genomic_DNA"/>
</dbReference>